<keyword evidence="2" id="KW-1185">Reference proteome</keyword>
<dbReference type="KEGG" id="pus:CKA81_09140"/>
<dbReference type="RefSeq" id="WP_128354978.1">
    <property type="nucleotide sequence ID" value="NZ_CP022987.1"/>
</dbReference>
<reference evidence="1 2" key="1">
    <citation type="submission" date="2017-08" db="EMBL/GenBank/DDBJ databases">
        <authorList>
            <person name="Park S.-J."/>
            <person name="Kim H."/>
        </authorList>
    </citation>
    <scope>NUCLEOTIDE SEQUENCE [LARGE SCALE GENOMIC DNA]</scope>
    <source>
        <strain evidence="2">ye3</strain>
    </source>
</reference>
<proteinExistence type="predicted"/>
<sequence>MAQIRLTILVHETWLDRYLDVVERCRQAGMKVEKELATLGAITGCIEQDRLATLTDVEGVSAVEPQRTSRTLR</sequence>
<name>A0A410GCJ5_9BURK</name>
<evidence type="ECO:0008006" key="3">
    <source>
        <dbReference type="Google" id="ProtNLM"/>
    </source>
</evidence>
<accession>A0A410GCJ5</accession>
<protein>
    <recommendedName>
        <fullName evidence="3">Ketohydroxyglutarate aldolase</fullName>
    </recommendedName>
</protein>
<organism evidence="1 2">
    <name type="scientific">Pollutimonas thiosulfatoxidans</name>
    <dbReference type="NCBI Taxonomy" id="2028345"/>
    <lineage>
        <taxon>Bacteria</taxon>
        <taxon>Pseudomonadati</taxon>
        <taxon>Pseudomonadota</taxon>
        <taxon>Betaproteobacteria</taxon>
        <taxon>Burkholderiales</taxon>
        <taxon>Alcaligenaceae</taxon>
        <taxon>Pollutimonas</taxon>
    </lineage>
</organism>
<dbReference type="EMBL" id="CP022987">
    <property type="protein sequence ID" value="QAA93984.1"/>
    <property type="molecule type" value="Genomic_DNA"/>
</dbReference>
<dbReference type="AlphaFoldDB" id="A0A410GCJ5"/>
<evidence type="ECO:0000313" key="1">
    <source>
        <dbReference type="EMBL" id="QAA93984.1"/>
    </source>
</evidence>
<dbReference type="OrthoDB" id="8687895at2"/>
<dbReference type="Proteomes" id="UP000283474">
    <property type="component" value="Chromosome"/>
</dbReference>
<gene>
    <name evidence="1" type="ORF">CKA81_09140</name>
</gene>
<evidence type="ECO:0000313" key="2">
    <source>
        <dbReference type="Proteomes" id="UP000283474"/>
    </source>
</evidence>